<dbReference type="OrthoDB" id="339900at2759"/>
<dbReference type="AlphaFoldDB" id="A0A3S3NTX8"/>
<feature type="chain" id="PRO_5018721341" evidence="1">
    <location>
        <begin position="24"/>
        <end position="614"/>
    </location>
</feature>
<dbReference type="Pfam" id="PF25156">
    <property type="entry name" value="PNGase_A_C"/>
    <property type="match status" value="1"/>
</dbReference>
<organism evidence="3 4">
    <name type="scientific">Cinnamomum micranthum f. kanehirae</name>
    <dbReference type="NCBI Taxonomy" id="337451"/>
    <lineage>
        <taxon>Eukaryota</taxon>
        <taxon>Viridiplantae</taxon>
        <taxon>Streptophyta</taxon>
        <taxon>Embryophyta</taxon>
        <taxon>Tracheophyta</taxon>
        <taxon>Spermatophyta</taxon>
        <taxon>Magnoliopsida</taxon>
        <taxon>Magnoliidae</taxon>
        <taxon>Laurales</taxon>
        <taxon>Lauraceae</taxon>
        <taxon>Cinnamomum</taxon>
    </lineage>
</organism>
<evidence type="ECO:0000313" key="4">
    <source>
        <dbReference type="Proteomes" id="UP000283530"/>
    </source>
</evidence>
<proteinExistence type="predicted"/>
<accession>A0A3S3NTX8</accession>
<evidence type="ECO:0000313" key="3">
    <source>
        <dbReference type="EMBL" id="RWR86466.1"/>
    </source>
</evidence>
<dbReference type="STRING" id="337451.A0A3S3NTX8"/>
<sequence length="614" mass="69140">MAAFPLSFLLSFLILQNPLFSTANPLKPHLTVSENLSQQHPISDPPLTFFEVTKPIKHPKTKPCSSLILQHDFSYTYNKPPVTAPYSPPSNCPSHSFSKIILEWRATCKGRQFDRIFGIWLGGVEILRSCTAEPTSSGIVWTVEKDITRYSSLLRHPQTVTVYLGNLVDKTYTGIYHVNLTFHFYPAQETHHVSRSNLGSGFGLPADLILPISRNPPLNDGLWFLIENSTDIEVKEFEVPRNTYRAVLEVYVSFHSDDESWYTNPPNQYVVANNLTDTPRNGAFREVVVSLDGKVVGAVWPFTVIYTGGVNPLLWRPITGIGSFDLPSYDIEITPFLGKILDGKRHKFGFGVTDALDVWFVDANLHLWLDFESKKTKGKLIKYKASPCKRSLLSKFKGLDGSFLTLASRSISSVGWVKSSHGKVFSHSIQRFDYMNSMTFEKNGNLQVVNQTINSNRDIYVILSTSDVFSTQVFQRFFIYLNTNTVDEVEDSYTSLANLKLGFNEDKFSGGWFGFSFSSLQNSQDGQGYMLVKGHLVRSGLGSTQQVYIYDSTDGCYFRNVSSLNYTILHDESRGLCSREPQFGLAFGLGGRLPLVPRRIALASDVYKERVRIS</sequence>
<evidence type="ECO:0000256" key="1">
    <source>
        <dbReference type="SAM" id="SignalP"/>
    </source>
</evidence>
<feature type="signal peptide" evidence="1">
    <location>
        <begin position="1"/>
        <end position="23"/>
    </location>
</feature>
<keyword evidence="1" id="KW-0732">Signal</keyword>
<gene>
    <name evidence="3" type="ORF">CKAN_01536400</name>
</gene>
<comment type="caution">
    <text evidence="3">The sequence shown here is derived from an EMBL/GenBank/DDBJ whole genome shotgun (WGS) entry which is preliminary data.</text>
</comment>
<dbReference type="Proteomes" id="UP000283530">
    <property type="component" value="Unassembled WGS sequence"/>
</dbReference>
<feature type="domain" description="Peptide N-acetyl-beta-D-glucosaminyl asparaginase amidase A N-terminal" evidence="2">
    <location>
        <begin position="59"/>
        <end position="385"/>
    </location>
</feature>
<dbReference type="PANTHER" id="PTHR31104">
    <property type="entry name" value="PEPTIDE-N4-(N-ACETYL-BETA-GLUCOSAMINYL)ASPARAGINE AMIDASE A PROTEIN"/>
    <property type="match status" value="1"/>
</dbReference>
<dbReference type="InterPro" id="IPR056948">
    <property type="entry name" value="PNGaseA_N"/>
</dbReference>
<keyword evidence="4" id="KW-1185">Reference proteome</keyword>
<dbReference type="InterPro" id="IPR021102">
    <property type="entry name" value="PNGase_A"/>
</dbReference>
<dbReference type="Pfam" id="PF12222">
    <property type="entry name" value="PNGaseA"/>
    <property type="match status" value="1"/>
</dbReference>
<dbReference type="EMBL" id="QPKB01000006">
    <property type="protein sequence ID" value="RWR86466.1"/>
    <property type="molecule type" value="Genomic_DNA"/>
</dbReference>
<name>A0A3S3NTX8_9MAGN</name>
<reference evidence="3 4" key="1">
    <citation type="journal article" date="2019" name="Nat. Plants">
        <title>Stout camphor tree genome fills gaps in understanding of flowering plant genome evolution.</title>
        <authorList>
            <person name="Chaw S.M."/>
            <person name="Liu Y.C."/>
            <person name="Wu Y.W."/>
            <person name="Wang H.Y."/>
            <person name="Lin C.I."/>
            <person name="Wu C.S."/>
            <person name="Ke H.M."/>
            <person name="Chang L.Y."/>
            <person name="Hsu C.Y."/>
            <person name="Yang H.T."/>
            <person name="Sudianto E."/>
            <person name="Hsu M.H."/>
            <person name="Wu K.P."/>
            <person name="Wang L.N."/>
            <person name="Leebens-Mack J.H."/>
            <person name="Tsai I.J."/>
        </authorList>
    </citation>
    <scope>NUCLEOTIDE SEQUENCE [LARGE SCALE GENOMIC DNA]</scope>
    <source>
        <strain evidence="4">cv. Chaw 1501</strain>
        <tissue evidence="3">Young leaves</tissue>
    </source>
</reference>
<evidence type="ECO:0000259" key="2">
    <source>
        <dbReference type="Pfam" id="PF12222"/>
    </source>
</evidence>
<protein>
    <submittedName>
        <fullName evidence="3">Peptide-N4-N-acetyl-beta-glucosaminylasparagine amidase A-like protein isoform X2</fullName>
    </submittedName>
</protein>